<gene>
    <name evidence="5" type="ORF">H7C19_07860</name>
</gene>
<keyword evidence="6" id="KW-1185">Reference proteome</keyword>
<dbReference type="InterPro" id="IPR037925">
    <property type="entry name" value="FlgE/F/G-like"/>
</dbReference>
<evidence type="ECO:0000313" key="6">
    <source>
        <dbReference type="Proteomes" id="UP000547209"/>
    </source>
</evidence>
<dbReference type="InterPro" id="IPR019776">
    <property type="entry name" value="Flagellar_basal_body_rod_CS"/>
</dbReference>
<dbReference type="Pfam" id="PF00460">
    <property type="entry name" value="Flg_bb_rod"/>
    <property type="match status" value="1"/>
</dbReference>
<comment type="caution">
    <text evidence="5">The sequence shown here is derived from an EMBL/GenBank/DDBJ whole genome shotgun (WGS) entry which is preliminary data.</text>
</comment>
<name>A0A7X0RN63_9BACL</name>
<feature type="domain" description="Flagellar basal body rod protein N-terminal" evidence="2">
    <location>
        <begin position="5"/>
        <end position="35"/>
    </location>
</feature>
<keyword evidence="5" id="KW-0282">Flagellum</keyword>
<feature type="domain" description="Flagellar hook protein FlgE/F/G-like D1" evidence="4">
    <location>
        <begin position="123"/>
        <end position="183"/>
    </location>
</feature>
<accession>A0A7X0RN63</accession>
<proteinExistence type="inferred from homology"/>
<evidence type="ECO:0000259" key="4">
    <source>
        <dbReference type="Pfam" id="PF22692"/>
    </source>
</evidence>
<protein>
    <submittedName>
        <fullName evidence="5">Flagellar hook-basal body protein</fullName>
    </submittedName>
</protein>
<sequence>MLRGLYTAAAGMIAEQRRHDTVTNNVANLNTPGYKGTSSVNRAFPEMLLSAMGGANPPSGTIGKLNTGVFAEENLMNLGQGDMVETARSQDMALVSDILVNGRTFDASGKFVAANGEVTYQPQAFFTVRNGDGEQRYTRDGSFRTIADGTLVTADGMQVLGSDGQPIRVTASWDNVAVTADGRLVDNQTQQPLDGDPQLMLTEVVNPNLLVREGDGKFRYAGDPGGIRLVQQGERVEIRQGFLERSNVDASQSMVDMMSALRAYEANQKIVQYYDRSLDKAVNEVGKV</sequence>
<dbReference type="Proteomes" id="UP000547209">
    <property type="component" value="Unassembled WGS sequence"/>
</dbReference>
<dbReference type="PROSITE" id="PS00588">
    <property type="entry name" value="FLAGELLA_BB_ROD"/>
    <property type="match status" value="1"/>
</dbReference>
<dbReference type="InterPro" id="IPR001444">
    <property type="entry name" value="Flag_bb_rod_N"/>
</dbReference>
<evidence type="ECO:0000313" key="5">
    <source>
        <dbReference type="EMBL" id="MBB6670602.1"/>
    </source>
</evidence>
<dbReference type="GO" id="GO:0071978">
    <property type="term" value="P:bacterial-type flagellum-dependent swarming motility"/>
    <property type="evidence" value="ECO:0007669"/>
    <property type="project" value="TreeGrafter"/>
</dbReference>
<dbReference type="GO" id="GO:0009288">
    <property type="term" value="C:bacterial-type flagellum"/>
    <property type="evidence" value="ECO:0007669"/>
    <property type="project" value="TreeGrafter"/>
</dbReference>
<dbReference type="AlphaFoldDB" id="A0A7X0RN63"/>
<dbReference type="InterPro" id="IPR053967">
    <property type="entry name" value="LlgE_F_G-like_D1"/>
</dbReference>
<evidence type="ECO:0000259" key="3">
    <source>
        <dbReference type="Pfam" id="PF06429"/>
    </source>
</evidence>
<feature type="domain" description="Flagellar basal-body/hook protein C-terminal" evidence="3">
    <location>
        <begin position="239"/>
        <end position="283"/>
    </location>
</feature>
<dbReference type="PANTHER" id="PTHR30435">
    <property type="entry name" value="FLAGELLAR PROTEIN"/>
    <property type="match status" value="1"/>
</dbReference>
<dbReference type="SUPFAM" id="SSF117143">
    <property type="entry name" value="Flagellar hook protein flgE"/>
    <property type="match status" value="1"/>
</dbReference>
<organism evidence="5 6">
    <name type="scientific">Cohnella nanjingensis</name>
    <dbReference type="NCBI Taxonomy" id="1387779"/>
    <lineage>
        <taxon>Bacteria</taxon>
        <taxon>Bacillati</taxon>
        <taxon>Bacillota</taxon>
        <taxon>Bacilli</taxon>
        <taxon>Bacillales</taxon>
        <taxon>Paenibacillaceae</taxon>
        <taxon>Cohnella</taxon>
    </lineage>
</organism>
<dbReference type="Pfam" id="PF06429">
    <property type="entry name" value="Flg_bbr_C"/>
    <property type="match status" value="1"/>
</dbReference>
<dbReference type="EMBL" id="JACJVP010000010">
    <property type="protein sequence ID" value="MBB6670602.1"/>
    <property type="molecule type" value="Genomic_DNA"/>
</dbReference>
<dbReference type="InterPro" id="IPR010930">
    <property type="entry name" value="Flg_bb/hook_C_dom"/>
</dbReference>
<reference evidence="5 6" key="1">
    <citation type="submission" date="2020-08" db="EMBL/GenBank/DDBJ databases">
        <title>Cohnella phylogeny.</title>
        <authorList>
            <person name="Dunlap C."/>
        </authorList>
    </citation>
    <scope>NUCLEOTIDE SEQUENCE [LARGE SCALE GENOMIC DNA]</scope>
    <source>
        <strain evidence="5 6">DSM 28246</strain>
    </source>
</reference>
<dbReference type="Pfam" id="PF22692">
    <property type="entry name" value="LlgE_F_G_D1"/>
    <property type="match status" value="1"/>
</dbReference>
<keyword evidence="5" id="KW-0966">Cell projection</keyword>
<dbReference type="PANTHER" id="PTHR30435:SF19">
    <property type="entry name" value="FLAGELLAR BASAL-BODY ROD PROTEIN FLGG"/>
    <property type="match status" value="1"/>
</dbReference>
<comment type="similarity">
    <text evidence="1">Belongs to the flagella basal body rod proteins family.</text>
</comment>
<keyword evidence="5" id="KW-0969">Cilium</keyword>
<dbReference type="RefSeq" id="WP_185142058.1">
    <property type="nucleotide sequence ID" value="NZ_JACJVP010000010.1"/>
</dbReference>
<evidence type="ECO:0000256" key="1">
    <source>
        <dbReference type="ARBA" id="ARBA00009677"/>
    </source>
</evidence>
<evidence type="ECO:0000259" key="2">
    <source>
        <dbReference type="Pfam" id="PF00460"/>
    </source>
</evidence>